<dbReference type="InterPro" id="IPR002902">
    <property type="entry name" value="GNK2"/>
</dbReference>
<organism evidence="16 17">
    <name type="scientific">Castilleja foliolosa</name>
    <dbReference type="NCBI Taxonomy" id="1961234"/>
    <lineage>
        <taxon>Eukaryota</taxon>
        <taxon>Viridiplantae</taxon>
        <taxon>Streptophyta</taxon>
        <taxon>Embryophyta</taxon>
        <taxon>Tracheophyta</taxon>
        <taxon>Spermatophyta</taxon>
        <taxon>Magnoliopsida</taxon>
        <taxon>eudicotyledons</taxon>
        <taxon>Gunneridae</taxon>
        <taxon>Pentapetalae</taxon>
        <taxon>asterids</taxon>
        <taxon>lamiids</taxon>
        <taxon>Lamiales</taxon>
        <taxon>Orobanchaceae</taxon>
        <taxon>Pedicularideae</taxon>
        <taxon>Castillejinae</taxon>
        <taxon>Castilleja</taxon>
    </lineage>
</organism>
<evidence type="ECO:0000256" key="7">
    <source>
        <dbReference type="ARBA" id="ARBA00022737"/>
    </source>
</evidence>
<evidence type="ECO:0000256" key="13">
    <source>
        <dbReference type="ARBA" id="ARBA00038393"/>
    </source>
</evidence>
<dbReference type="GO" id="GO:0005886">
    <property type="term" value="C:plasma membrane"/>
    <property type="evidence" value="ECO:0007669"/>
    <property type="project" value="UniProtKB-SubCell"/>
</dbReference>
<evidence type="ECO:0000256" key="11">
    <source>
        <dbReference type="ARBA" id="ARBA00023157"/>
    </source>
</evidence>
<evidence type="ECO:0000256" key="6">
    <source>
        <dbReference type="ARBA" id="ARBA00022729"/>
    </source>
</evidence>
<evidence type="ECO:0000259" key="15">
    <source>
        <dbReference type="PROSITE" id="PS51473"/>
    </source>
</evidence>
<keyword evidence="5" id="KW-0812">Transmembrane</keyword>
<protein>
    <recommendedName>
        <fullName evidence="15">Gnk2-homologous domain-containing protein</fullName>
    </recommendedName>
</protein>
<dbReference type="GO" id="GO:0009506">
    <property type="term" value="C:plasmodesma"/>
    <property type="evidence" value="ECO:0007669"/>
    <property type="project" value="UniProtKB-SubCell"/>
</dbReference>
<evidence type="ECO:0000256" key="8">
    <source>
        <dbReference type="ARBA" id="ARBA00022949"/>
    </source>
</evidence>
<keyword evidence="10" id="KW-0472">Membrane</keyword>
<feature type="domain" description="Gnk2-homologous" evidence="15">
    <location>
        <begin position="139"/>
        <end position="237"/>
    </location>
</feature>
<dbReference type="InterPro" id="IPR051378">
    <property type="entry name" value="Cell2Cell_Antifungal"/>
</dbReference>
<evidence type="ECO:0000313" key="17">
    <source>
        <dbReference type="Proteomes" id="UP001632038"/>
    </source>
</evidence>
<keyword evidence="11" id="KW-1015">Disulfide bond</keyword>
<feature type="signal peptide" evidence="14">
    <location>
        <begin position="1"/>
        <end position="24"/>
    </location>
</feature>
<dbReference type="PROSITE" id="PS51473">
    <property type="entry name" value="GNK2"/>
    <property type="match status" value="2"/>
</dbReference>
<dbReference type="PANTHER" id="PTHR32080">
    <property type="entry name" value="ANTIFUNGAL PROTEIN GINKBILOBIN-2-LIKE"/>
    <property type="match status" value="1"/>
</dbReference>
<evidence type="ECO:0000256" key="3">
    <source>
        <dbReference type="ARBA" id="ARBA00022475"/>
    </source>
</evidence>
<keyword evidence="9" id="KW-1133">Transmembrane helix</keyword>
<evidence type="ECO:0000256" key="2">
    <source>
        <dbReference type="ARBA" id="ARBA00022448"/>
    </source>
</evidence>
<accession>A0ABD3DZM1</accession>
<sequence length="307" mass="32675">MGPSPQSLFSLSLTIFSLISLSSSSDTTDLVFKGCADQNFQDSNGASKQSLKALLDTLTSQSSAVKFYKSSSGDGGSSASAIDGLFQCRGDLSNSACENCVQKIPGMAQKLCGQAIAARVQLSGCYLRYEVSGFRQVSGTELLFKVCGSNRVSGTGFGDRLDLALGEITKGVVNGGYYAGAYQSVYVLGQCEGDLSGGDCVSCVKSAIDKAKSECGSSISAQIYLQECYITYTYYPNGVASNQQPHSPSVDYSREEEYTKDGGSCAGRASWRGAGNGLFVVHKISFQEKASCLQIWWIVEYGWRDGN</sequence>
<name>A0ABD3DZM1_9LAMI</name>
<keyword evidence="7" id="KW-0677">Repeat</keyword>
<comment type="similarity">
    <text evidence="13">Belongs to the cysteine-rich repeat secretory protein family. Plasmodesmata-located proteins (PDLD) subfamily.</text>
</comment>
<dbReference type="AlphaFoldDB" id="A0ABD3DZM1"/>
<gene>
    <name evidence="16" type="ORF">CASFOL_008668</name>
</gene>
<evidence type="ECO:0000256" key="12">
    <source>
        <dbReference type="ARBA" id="ARBA00024184"/>
    </source>
</evidence>
<evidence type="ECO:0000313" key="16">
    <source>
        <dbReference type="EMBL" id="KAL3647700.1"/>
    </source>
</evidence>
<keyword evidence="17" id="KW-1185">Reference proteome</keyword>
<evidence type="ECO:0000256" key="1">
    <source>
        <dbReference type="ARBA" id="ARBA00004251"/>
    </source>
</evidence>
<dbReference type="Gene3D" id="3.30.430.20">
    <property type="entry name" value="Gnk2 domain, C-X8-C-X2-C motif"/>
    <property type="match status" value="2"/>
</dbReference>
<proteinExistence type="inferred from homology"/>
<feature type="chain" id="PRO_5044791752" description="Gnk2-homologous domain-containing protein" evidence="14">
    <location>
        <begin position="25"/>
        <end position="307"/>
    </location>
</feature>
<comment type="subcellular location">
    <subcellularLocation>
        <location evidence="12">Cell junction</location>
        <location evidence="12">Plasmodesma</location>
    </subcellularLocation>
    <subcellularLocation>
        <location evidence="1">Cell membrane</location>
        <topology evidence="1">Single-pass type I membrane protein</topology>
    </subcellularLocation>
</comment>
<keyword evidence="2" id="KW-0813">Transport</keyword>
<dbReference type="InterPro" id="IPR038408">
    <property type="entry name" value="GNK2_sf"/>
</dbReference>
<dbReference type="Proteomes" id="UP001632038">
    <property type="component" value="Unassembled WGS sequence"/>
</dbReference>
<dbReference type="FunFam" id="3.30.430.20:FF:000001">
    <property type="entry name" value="cysteine-rich repeat secretory protein 3"/>
    <property type="match status" value="1"/>
</dbReference>
<comment type="caution">
    <text evidence="16">The sequence shown here is derived from an EMBL/GenBank/DDBJ whole genome shotgun (WGS) entry which is preliminary data.</text>
</comment>
<keyword evidence="8" id="KW-0965">Cell junction</keyword>
<dbReference type="GO" id="GO:0046739">
    <property type="term" value="P:transport of virus in multicellular host"/>
    <property type="evidence" value="ECO:0007669"/>
    <property type="project" value="UniProtKB-ARBA"/>
</dbReference>
<dbReference type="PANTHER" id="PTHR32080:SF36">
    <property type="entry name" value="PLASMODESMATA-LOCATED PROTEIN 1"/>
    <property type="match status" value="1"/>
</dbReference>
<dbReference type="GO" id="GO:0010497">
    <property type="term" value="P:plasmodesmata-mediated intercellular transport"/>
    <property type="evidence" value="ECO:0007669"/>
    <property type="project" value="UniProtKB-ARBA"/>
</dbReference>
<reference evidence="17" key="1">
    <citation type="journal article" date="2024" name="IScience">
        <title>Strigolactones Initiate the Formation of Haustorium-like Structures in Castilleja.</title>
        <authorList>
            <person name="Buerger M."/>
            <person name="Peterson D."/>
            <person name="Chory J."/>
        </authorList>
    </citation>
    <scope>NUCLEOTIDE SEQUENCE [LARGE SCALE GENOMIC DNA]</scope>
</reference>
<keyword evidence="4" id="KW-0945">Host-virus interaction</keyword>
<keyword evidence="6 14" id="KW-0732">Signal</keyword>
<evidence type="ECO:0000256" key="14">
    <source>
        <dbReference type="SAM" id="SignalP"/>
    </source>
</evidence>
<evidence type="ECO:0000256" key="4">
    <source>
        <dbReference type="ARBA" id="ARBA00022581"/>
    </source>
</evidence>
<feature type="domain" description="Gnk2-homologous" evidence="15">
    <location>
        <begin position="28"/>
        <end position="134"/>
    </location>
</feature>
<dbReference type="FunFam" id="3.30.430.20:FF:000008">
    <property type="entry name" value="cysteine-rich repeat secretory protein 3"/>
    <property type="match status" value="1"/>
</dbReference>
<evidence type="ECO:0000256" key="10">
    <source>
        <dbReference type="ARBA" id="ARBA00023136"/>
    </source>
</evidence>
<evidence type="ECO:0000256" key="5">
    <source>
        <dbReference type="ARBA" id="ARBA00022692"/>
    </source>
</evidence>
<keyword evidence="3" id="KW-1003">Cell membrane</keyword>
<dbReference type="Pfam" id="PF01657">
    <property type="entry name" value="Stress-antifung"/>
    <property type="match status" value="2"/>
</dbReference>
<dbReference type="EMBL" id="JAVIJP010000009">
    <property type="protein sequence ID" value="KAL3647700.1"/>
    <property type="molecule type" value="Genomic_DNA"/>
</dbReference>
<evidence type="ECO:0000256" key="9">
    <source>
        <dbReference type="ARBA" id="ARBA00022989"/>
    </source>
</evidence>
<dbReference type="CDD" id="cd23509">
    <property type="entry name" value="Gnk2-like"/>
    <property type="match status" value="2"/>
</dbReference>